<dbReference type="GO" id="GO:0006355">
    <property type="term" value="P:regulation of DNA-templated transcription"/>
    <property type="evidence" value="ECO:0007669"/>
    <property type="project" value="InterPro"/>
</dbReference>
<feature type="transmembrane region" description="Helical" evidence="1">
    <location>
        <begin position="145"/>
        <end position="176"/>
    </location>
</feature>
<sequence length="178" mass="18652">MGVDRINSLTDSQRSYLRLVLQHKSSKEIAQQLGISAHTVDKRIKEAMRILDVGTRVEAAKILAMAESGAVSPLGPQSPDLAIPQISVTSGATGTQGNEAGAASSGVMVGEEQLAFGSHPVPRPFPLPFPTGDRPHNNLSFLQRLGWTIGLIIGLALATGILLSGLTALGTLLVALRN</sequence>
<name>A0A2A4FX73_9SPHN</name>
<keyword evidence="1" id="KW-1133">Transmembrane helix</keyword>
<keyword evidence="4" id="KW-1185">Reference proteome</keyword>
<dbReference type="InterPro" id="IPR000792">
    <property type="entry name" value="Tscrpt_reg_LuxR_C"/>
</dbReference>
<evidence type="ECO:0000259" key="2">
    <source>
        <dbReference type="PROSITE" id="PS50043"/>
    </source>
</evidence>
<dbReference type="KEGG" id="rdi:CMV14_13830"/>
<dbReference type="PROSITE" id="PS50043">
    <property type="entry name" value="HTH_LUXR_2"/>
    <property type="match status" value="1"/>
</dbReference>
<evidence type="ECO:0000256" key="1">
    <source>
        <dbReference type="SAM" id="Phobius"/>
    </source>
</evidence>
<reference evidence="3 4" key="1">
    <citation type="submission" date="2017-09" db="EMBL/GenBank/DDBJ databases">
        <title>The Catabolism of 3,6-Dichlorosalicylic acid is Initiated by the Cytochrome P450 Monooxygenase DsmABC in Rhizorhabdus dicambivorans Ndbn-20.</title>
        <authorList>
            <person name="Na L."/>
        </authorList>
    </citation>
    <scope>NUCLEOTIDE SEQUENCE [LARGE SCALE GENOMIC DNA]</scope>
    <source>
        <strain evidence="3 4">Ndbn-20m</strain>
    </source>
</reference>
<dbReference type="SMART" id="SM00421">
    <property type="entry name" value="HTH_LUXR"/>
    <property type="match status" value="1"/>
</dbReference>
<dbReference type="CDD" id="cd06170">
    <property type="entry name" value="LuxR_C_like"/>
    <property type="match status" value="1"/>
</dbReference>
<dbReference type="Pfam" id="PF00196">
    <property type="entry name" value="GerE"/>
    <property type="match status" value="1"/>
</dbReference>
<feature type="domain" description="HTH luxR-type" evidence="2">
    <location>
        <begin position="2"/>
        <end position="67"/>
    </location>
</feature>
<accession>A0A2A4FX73</accession>
<protein>
    <submittedName>
        <fullName evidence="3">LuxR family transcriptional regulator</fullName>
    </submittedName>
</protein>
<comment type="caution">
    <text evidence="3">The sequence shown here is derived from an EMBL/GenBank/DDBJ whole genome shotgun (WGS) entry which is preliminary data.</text>
</comment>
<organism evidence="3 4">
    <name type="scientific">Rhizorhabdus dicambivorans</name>
    <dbReference type="NCBI Taxonomy" id="1850238"/>
    <lineage>
        <taxon>Bacteria</taxon>
        <taxon>Pseudomonadati</taxon>
        <taxon>Pseudomonadota</taxon>
        <taxon>Alphaproteobacteria</taxon>
        <taxon>Sphingomonadales</taxon>
        <taxon>Sphingomonadaceae</taxon>
        <taxon>Rhizorhabdus</taxon>
    </lineage>
</organism>
<gene>
    <name evidence="3" type="ORF">COO09_09950</name>
</gene>
<evidence type="ECO:0000313" key="4">
    <source>
        <dbReference type="Proteomes" id="UP000218934"/>
    </source>
</evidence>
<dbReference type="GO" id="GO:0003677">
    <property type="term" value="F:DNA binding"/>
    <property type="evidence" value="ECO:0007669"/>
    <property type="project" value="InterPro"/>
</dbReference>
<keyword evidence="1" id="KW-0812">Transmembrane</keyword>
<dbReference type="OrthoDB" id="7206433at2"/>
<dbReference type="InterPro" id="IPR016032">
    <property type="entry name" value="Sig_transdc_resp-reg_C-effctor"/>
</dbReference>
<dbReference type="AlphaFoldDB" id="A0A2A4FX73"/>
<dbReference type="SUPFAM" id="SSF46894">
    <property type="entry name" value="C-terminal effector domain of the bipartite response regulators"/>
    <property type="match status" value="1"/>
</dbReference>
<dbReference type="RefSeq" id="WP_066963261.1">
    <property type="nucleotide sequence ID" value="NZ_CP023449.1"/>
</dbReference>
<proteinExistence type="predicted"/>
<dbReference type="Proteomes" id="UP000218934">
    <property type="component" value="Unassembled WGS sequence"/>
</dbReference>
<dbReference type="EMBL" id="NWUF01000008">
    <property type="protein sequence ID" value="PCE42321.1"/>
    <property type="molecule type" value="Genomic_DNA"/>
</dbReference>
<keyword evidence="1" id="KW-0472">Membrane</keyword>
<dbReference type="Gene3D" id="1.10.10.10">
    <property type="entry name" value="Winged helix-like DNA-binding domain superfamily/Winged helix DNA-binding domain"/>
    <property type="match status" value="1"/>
</dbReference>
<evidence type="ECO:0000313" key="3">
    <source>
        <dbReference type="EMBL" id="PCE42321.1"/>
    </source>
</evidence>
<dbReference type="InterPro" id="IPR036388">
    <property type="entry name" value="WH-like_DNA-bd_sf"/>
</dbReference>